<gene>
    <name evidence="3" type="ORF">PROAA_1260001</name>
</gene>
<dbReference type="InterPro" id="IPR036515">
    <property type="entry name" value="Transposase_17_sf"/>
</dbReference>
<dbReference type="AlphaFoldDB" id="A0A1A8XJ09"/>
<dbReference type="RefSeq" id="WP_186409747.1">
    <property type="nucleotide sequence ID" value="NZ_FLQY01000031.1"/>
</dbReference>
<dbReference type="PANTHER" id="PTHR34322:SF2">
    <property type="entry name" value="TRANSPOSASE IS200-LIKE DOMAIN-CONTAINING PROTEIN"/>
    <property type="match status" value="1"/>
</dbReference>
<dbReference type="SMART" id="SM01321">
    <property type="entry name" value="Y1_Tnp"/>
    <property type="match status" value="1"/>
</dbReference>
<feature type="domain" description="Transposase IS200-like" evidence="2">
    <location>
        <begin position="9"/>
        <end position="124"/>
    </location>
</feature>
<evidence type="ECO:0000313" key="3">
    <source>
        <dbReference type="EMBL" id="SBT04367.1"/>
    </source>
</evidence>
<accession>A0A1A8XJ09</accession>
<dbReference type="GO" id="GO:0004803">
    <property type="term" value="F:transposase activity"/>
    <property type="evidence" value="ECO:0007669"/>
    <property type="project" value="InterPro"/>
</dbReference>
<dbReference type="EMBL" id="FLQY01000031">
    <property type="protein sequence ID" value="SBT04367.1"/>
    <property type="molecule type" value="Genomic_DNA"/>
</dbReference>
<evidence type="ECO:0000313" key="4">
    <source>
        <dbReference type="Proteomes" id="UP000199600"/>
    </source>
</evidence>
<feature type="region of interest" description="Disordered" evidence="1">
    <location>
        <begin position="214"/>
        <end position="236"/>
    </location>
</feature>
<dbReference type="GO" id="GO:0006313">
    <property type="term" value="P:DNA transposition"/>
    <property type="evidence" value="ECO:0007669"/>
    <property type="project" value="InterPro"/>
</dbReference>
<dbReference type="Gene3D" id="3.30.70.1290">
    <property type="entry name" value="Transposase IS200-like"/>
    <property type="match status" value="1"/>
</dbReference>
<evidence type="ECO:0000256" key="1">
    <source>
        <dbReference type="SAM" id="MobiDB-lite"/>
    </source>
</evidence>
<reference evidence="3 4" key="1">
    <citation type="submission" date="2016-06" db="EMBL/GenBank/DDBJ databases">
        <authorList>
            <person name="Kjaerup R.B."/>
            <person name="Dalgaard T.S."/>
            <person name="Juul-Madsen H.R."/>
        </authorList>
    </citation>
    <scope>NUCLEOTIDE SEQUENCE [LARGE SCALE GENOMIC DNA]</scope>
    <source>
        <strain evidence="3">2</strain>
    </source>
</reference>
<dbReference type="Proteomes" id="UP000199600">
    <property type="component" value="Unassembled WGS sequence"/>
</dbReference>
<organism evidence="3 4">
    <name type="scientific">Candidatus Propionivibrio aalborgensis</name>
    <dbReference type="NCBI Taxonomy" id="1860101"/>
    <lineage>
        <taxon>Bacteria</taxon>
        <taxon>Pseudomonadati</taxon>
        <taxon>Pseudomonadota</taxon>
        <taxon>Betaproteobacteria</taxon>
        <taxon>Rhodocyclales</taxon>
        <taxon>Rhodocyclaceae</taxon>
        <taxon>Propionivibrio</taxon>
    </lineage>
</organism>
<dbReference type="SUPFAM" id="SSF143422">
    <property type="entry name" value="Transposase IS200-like"/>
    <property type="match status" value="1"/>
</dbReference>
<evidence type="ECO:0000259" key="2">
    <source>
        <dbReference type="SMART" id="SM01321"/>
    </source>
</evidence>
<dbReference type="PANTHER" id="PTHR34322">
    <property type="entry name" value="TRANSPOSASE, Y1_TNP DOMAIN-CONTAINING"/>
    <property type="match status" value="1"/>
</dbReference>
<protein>
    <submittedName>
        <fullName evidence="3">Transposase</fullName>
    </submittedName>
</protein>
<sequence length="236" mass="27017">MARLPRYFAKGVPQHVILRGNNRDAIFASDEDCEFFKEVLAEAARRYALAIHAYVLMTNHLHLLATPGTADSLPKTLQSLGRRYVQYFNYRYRRTGTLWEGRYRATVIEAETYLFECMRYIELNPVRANMVAHPAAYPWSSYRANAEGQADALLTPHLLYRRLGADARERQAAYGELVRAPIDETRLEAVRQSTHKGWALGGGRFQVKIERLTARRTMPLPKGRPRKGDDSSCLTQ</sequence>
<dbReference type="GO" id="GO:0003677">
    <property type="term" value="F:DNA binding"/>
    <property type="evidence" value="ECO:0007669"/>
    <property type="project" value="InterPro"/>
</dbReference>
<proteinExistence type="predicted"/>
<keyword evidence="4" id="KW-1185">Reference proteome</keyword>
<dbReference type="Pfam" id="PF01797">
    <property type="entry name" value="Y1_Tnp"/>
    <property type="match status" value="1"/>
</dbReference>
<name>A0A1A8XJ09_9RHOO</name>
<dbReference type="InterPro" id="IPR002686">
    <property type="entry name" value="Transposase_17"/>
</dbReference>